<keyword evidence="1" id="KW-0963">Cytoplasm</keyword>
<evidence type="ECO:0000259" key="6">
    <source>
        <dbReference type="PROSITE" id="PS50110"/>
    </source>
</evidence>
<dbReference type="InterPro" id="IPR011006">
    <property type="entry name" value="CheY-like_superfamily"/>
</dbReference>
<evidence type="ECO:0000256" key="2">
    <source>
        <dbReference type="ARBA" id="ARBA00023012"/>
    </source>
</evidence>
<dbReference type="AlphaFoldDB" id="A0A6A8MEX5"/>
<dbReference type="Proteomes" id="UP000438120">
    <property type="component" value="Unassembled WGS sequence"/>
</dbReference>
<gene>
    <name evidence="8" type="ORF">FYJ62_06720</name>
</gene>
<evidence type="ECO:0000256" key="5">
    <source>
        <dbReference type="PROSITE-ProRule" id="PRU00169"/>
    </source>
</evidence>
<name>A0A6A8MEX5_9LACO</name>
<keyword evidence="3" id="KW-0010">Activator</keyword>
<dbReference type="Pfam" id="PF04397">
    <property type="entry name" value="LytTR"/>
    <property type="match status" value="1"/>
</dbReference>
<keyword evidence="2" id="KW-0902">Two-component regulatory system</keyword>
<dbReference type="SMART" id="SM00850">
    <property type="entry name" value="LytTR"/>
    <property type="match status" value="1"/>
</dbReference>
<evidence type="ECO:0000313" key="9">
    <source>
        <dbReference type="Proteomes" id="UP000438120"/>
    </source>
</evidence>
<dbReference type="Pfam" id="PF00072">
    <property type="entry name" value="Response_reg"/>
    <property type="match status" value="1"/>
</dbReference>
<keyword evidence="5" id="KW-0597">Phosphoprotein</keyword>
<dbReference type="PANTHER" id="PTHR37299">
    <property type="entry name" value="TRANSCRIPTIONAL REGULATOR-RELATED"/>
    <property type="match status" value="1"/>
</dbReference>
<evidence type="ECO:0000313" key="8">
    <source>
        <dbReference type="EMBL" id="MST87331.1"/>
    </source>
</evidence>
<dbReference type="InterPro" id="IPR007492">
    <property type="entry name" value="LytTR_DNA-bd_dom"/>
</dbReference>
<evidence type="ECO:0000259" key="7">
    <source>
        <dbReference type="PROSITE" id="PS50930"/>
    </source>
</evidence>
<reference evidence="8 9" key="1">
    <citation type="submission" date="2019-08" db="EMBL/GenBank/DDBJ databases">
        <title>In-depth cultivation of the pig gut microbiome towards novel bacterial diversity and tailored functional studies.</title>
        <authorList>
            <person name="Wylensek D."/>
            <person name="Hitch T.C.A."/>
            <person name="Clavel T."/>
        </authorList>
    </citation>
    <scope>NUCLEOTIDE SEQUENCE [LARGE SCALE GENOMIC DNA]</scope>
    <source>
        <strain evidence="8 9">Bifido-178-WT-2B</strain>
    </source>
</reference>
<dbReference type="RefSeq" id="WP_154548941.1">
    <property type="nucleotide sequence ID" value="NZ_VUMX01000016.1"/>
</dbReference>
<dbReference type="SUPFAM" id="SSF52172">
    <property type="entry name" value="CheY-like"/>
    <property type="match status" value="1"/>
</dbReference>
<accession>A0A6A8MEX5</accession>
<dbReference type="Gene3D" id="2.40.50.1020">
    <property type="entry name" value="LytTr DNA-binding domain"/>
    <property type="match status" value="1"/>
</dbReference>
<dbReference type="PANTHER" id="PTHR37299:SF3">
    <property type="entry name" value="STAGE 0 SPORULATION PROTEIN A HOMOLOG"/>
    <property type="match status" value="1"/>
</dbReference>
<dbReference type="SMART" id="SM00448">
    <property type="entry name" value="REC"/>
    <property type="match status" value="1"/>
</dbReference>
<dbReference type="PROSITE" id="PS50930">
    <property type="entry name" value="HTH_LYTTR"/>
    <property type="match status" value="1"/>
</dbReference>
<organism evidence="8 9">
    <name type="scientific">Lactobacillus porci</name>
    <dbReference type="NCBI Taxonomy" id="2012477"/>
    <lineage>
        <taxon>Bacteria</taxon>
        <taxon>Bacillati</taxon>
        <taxon>Bacillota</taxon>
        <taxon>Bacilli</taxon>
        <taxon>Lactobacillales</taxon>
        <taxon>Lactobacillaceae</taxon>
        <taxon>Lactobacillus</taxon>
    </lineage>
</organism>
<proteinExistence type="predicted"/>
<dbReference type="GO" id="GO:0000156">
    <property type="term" value="F:phosphorelay response regulator activity"/>
    <property type="evidence" value="ECO:0007669"/>
    <property type="project" value="InterPro"/>
</dbReference>
<evidence type="ECO:0000256" key="4">
    <source>
        <dbReference type="ARBA" id="ARBA00037164"/>
    </source>
</evidence>
<comment type="function">
    <text evidence="4">Required for high-level post-exponential phase expression of a series of secreted proteins.</text>
</comment>
<feature type="domain" description="Response regulatory" evidence="6">
    <location>
        <begin position="3"/>
        <end position="131"/>
    </location>
</feature>
<dbReference type="Gene3D" id="3.40.50.2300">
    <property type="match status" value="1"/>
</dbReference>
<dbReference type="InterPro" id="IPR001789">
    <property type="entry name" value="Sig_transdc_resp-reg_receiver"/>
</dbReference>
<comment type="caution">
    <text evidence="8">The sequence shown here is derived from an EMBL/GenBank/DDBJ whole genome shotgun (WGS) entry which is preliminary data.</text>
</comment>
<protein>
    <submittedName>
        <fullName evidence="8">Response regulator transcription factor</fullName>
    </submittedName>
</protein>
<feature type="domain" description="HTH LytTR-type" evidence="7">
    <location>
        <begin position="151"/>
        <end position="254"/>
    </location>
</feature>
<dbReference type="OrthoDB" id="9809318at2"/>
<dbReference type="EMBL" id="VUMX01000016">
    <property type="protein sequence ID" value="MST87331.1"/>
    <property type="molecule type" value="Genomic_DNA"/>
</dbReference>
<keyword evidence="9" id="KW-1185">Reference proteome</keyword>
<dbReference type="PROSITE" id="PS50110">
    <property type="entry name" value="RESPONSE_REGULATORY"/>
    <property type="match status" value="1"/>
</dbReference>
<sequence>MLAIIILEDNAAEREIIQQMIENRIQINETPDAYDARVVLSTGKPRDVLAYIEQHQDLNYLAFLDIDLKTSLDGIEVASRIKNIGILSQIVFVTADAAALRLTIQRHVEPLDYITKDSSPEQIQQRIHETVDTAYKRYRLTMGSANQTSYFTYSKIRNFVEKIPLADLYYISIQPKKYKTLRVYAKNRIFDCLGTLKDYEKRYPSLVLADRQSLINLDAVQNYDEKKGIAYFDQGVAHSVAVRRRRSIMLKLNATKKEP</sequence>
<dbReference type="GO" id="GO:0003677">
    <property type="term" value="F:DNA binding"/>
    <property type="evidence" value="ECO:0007669"/>
    <property type="project" value="InterPro"/>
</dbReference>
<evidence type="ECO:0000256" key="1">
    <source>
        <dbReference type="ARBA" id="ARBA00022490"/>
    </source>
</evidence>
<feature type="modified residue" description="4-aspartylphosphate" evidence="5">
    <location>
        <position position="65"/>
    </location>
</feature>
<evidence type="ECO:0000256" key="3">
    <source>
        <dbReference type="ARBA" id="ARBA00023159"/>
    </source>
</evidence>
<dbReference type="InterPro" id="IPR046947">
    <property type="entry name" value="LytR-like"/>
</dbReference>